<evidence type="ECO:0000313" key="2">
    <source>
        <dbReference type="EMBL" id="KAJ3506131.1"/>
    </source>
</evidence>
<dbReference type="EMBL" id="JANKHO010000801">
    <property type="protein sequence ID" value="KAJ3506131.1"/>
    <property type="molecule type" value="Genomic_DNA"/>
</dbReference>
<sequence>MSDIYAPIDDEPPFSQEDLDELKDDPKANDDDAPQANYETADEFIRWEVIPNLPPSDDDDDEETMRAAIQVTVYVIVEGLKSAAAAPGRKGTTQVEGITPGDTPFKYKPPCRNPEGCESSDAQEKTIVENWTTENDDFVSLVLSLQRSALAL</sequence>
<comment type="caution">
    <text evidence="2">The sequence shown here is derived from an EMBL/GenBank/DDBJ whole genome shotgun (WGS) entry which is preliminary data.</text>
</comment>
<dbReference type="AlphaFoldDB" id="A0A9W8JVA2"/>
<keyword evidence="3" id="KW-1185">Reference proteome</keyword>
<proteinExistence type="predicted"/>
<name>A0A9W8JVA2_9AGAR</name>
<feature type="region of interest" description="Disordered" evidence="1">
    <location>
        <begin position="85"/>
        <end position="122"/>
    </location>
</feature>
<reference evidence="2" key="1">
    <citation type="submission" date="2022-07" db="EMBL/GenBank/DDBJ databases">
        <title>Genome Sequence of Agrocybe chaxingu.</title>
        <authorList>
            <person name="Buettner E."/>
        </authorList>
    </citation>
    <scope>NUCLEOTIDE SEQUENCE</scope>
    <source>
        <strain evidence="2">MP-N11</strain>
    </source>
</reference>
<gene>
    <name evidence="2" type="ORF">NLJ89_g7036</name>
</gene>
<evidence type="ECO:0000313" key="3">
    <source>
        <dbReference type="Proteomes" id="UP001148786"/>
    </source>
</evidence>
<feature type="compositionally biased region" description="Acidic residues" evidence="1">
    <location>
        <begin position="8"/>
        <end position="23"/>
    </location>
</feature>
<evidence type="ECO:0000256" key="1">
    <source>
        <dbReference type="SAM" id="MobiDB-lite"/>
    </source>
</evidence>
<feature type="region of interest" description="Disordered" evidence="1">
    <location>
        <begin position="1"/>
        <end position="42"/>
    </location>
</feature>
<accession>A0A9W8JVA2</accession>
<protein>
    <submittedName>
        <fullName evidence="2">Uncharacterized protein</fullName>
    </submittedName>
</protein>
<dbReference type="Proteomes" id="UP001148786">
    <property type="component" value="Unassembled WGS sequence"/>
</dbReference>
<organism evidence="2 3">
    <name type="scientific">Agrocybe chaxingu</name>
    <dbReference type="NCBI Taxonomy" id="84603"/>
    <lineage>
        <taxon>Eukaryota</taxon>
        <taxon>Fungi</taxon>
        <taxon>Dikarya</taxon>
        <taxon>Basidiomycota</taxon>
        <taxon>Agaricomycotina</taxon>
        <taxon>Agaricomycetes</taxon>
        <taxon>Agaricomycetidae</taxon>
        <taxon>Agaricales</taxon>
        <taxon>Agaricineae</taxon>
        <taxon>Strophariaceae</taxon>
        <taxon>Agrocybe</taxon>
    </lineage>
</organism>